<proteinExistence type="predicted"/>
<dbReference type="SUPFAM" id="SSF53720">
    <property type="entry name" value="ALDH-like"/>
    <property type="match status" value="1"/>
</dbReference>
<dbReference type="Pfam" id="PF00171">
    <property type="entry name" value="Aldedh"/>
    <property type="match status" value="1"/>
</dbReference>
<gene>
    <name evidence="3" type="ORF">NBM05_04015</name>
</gene>
<keyword evidence="4" id="KW-1185">Reference proteome</keyword>
<comment type="caution">
    <text evidence="3">The sequence shown here is derived from an EMBL/GenBank/DDBJ whole genome shotgun (WGS) entry which is preliminary data.</text>
</comment>
<dbReference type="PANTHER" id="PTHR43353:SF3">
    <property type="entry name" value="ALDEHYDE DEHYDROGENASE-RELATED"/>
    <property type="match status" value="1"/>
</dbReference>
<feature type="domain" description="Aldehyde dehydrogenase" evidence="2">
    <location>
        <begin position="8"/>
        <end position="428"/>
    </location>
</feature>
<dbReference type="RefSeq" id="WP_254165288.1">
    <property type="nucleotide sequence ID" value="NZ_JANAFB010000006.1"/>
</dbReference>
<dbReference type="PANTHER" id="PTHR43353">
    <property type="entry name" value="SUCCINATE-SEMIALDEHYDE DEHYDROGENASE, MITOCHONDRIAL"/>
    <property type="match status" value="1"/>
</dbReference>
<keyword evidence="1" id="KW-0560">Oxidoreductase</keyword>
<dbReference type="InterPro" id="IPR016161">
    <property type="entry name" value="Ald_DH/histidinol_DH"/>
</dbReference>
<evidence type="ECO:0000313" key="3">
    <source>
        <dbReference type="EMBL" id="MCP3425212.1"/>
    </source>
</evidence>
<sequence>MSNQNTFSTDVDTIVGKADAAYRAWSRASRNERASVLRNVADALDSQKEALIATAQAETNLAAARLSGEFFRTTFQLRVFADVIEEGSFLDARIDHQDPDWPMGARPDLRRTNQGVGPVIVYAASNFPFAFSVAGGDTASALAAGASVILKAHAGHPELSRQTAAVIVQALAEAGAPEGLFTLIEGREEGLQVLRDPRIKAGSFTGSIPGGRALFDVANSRDEPIPFFGELGSINPSFVTQAASGIRAVEIADGFRASFTGSSGQICTKPGVLLVPRDSQIIEELRESDFTDGQQMLNDRIHSGYTEVLNELSTHPAVTVLAQGSDPLGNAPSPTLLMTSLDSLIESRDELFKECFGPTALIGAYSNEHELVRFAEAIDGQLTATVLGEEQDSIVPELVDALREKAGRILWNQWPTGVSVTDAQQHGGPYPATTAPSTTSVGTAAIYRFQRPVAFQGFPQGLLPDELVDTPHQDLTRRVNGKLA</sequence>
<dbReference type="InterPro" id="IPR016162">
    <property type="entry name" value="Ald_DH_N"/>
</dbReference>
<dbReference type="GO" id="GO:0016620">
    <property type="term" value="F:oxidoreductase activity, acting on the aldehyde or oxo group of donors, NAD or NADP as acceptor"/>
    <property type="evidence" value="ECO:0007669"/>
    <property type="project" value="InterPro"/>
</dbReference>
<evidence type="ECO:0000259" key="2">
    <source>
        <dbReference type="Pfam" id="PF00171"/>
    </source>
</evidence>
<organism evidence="3 4">
    <name type="scientific">Rothia santali</name>
    <dbReference type="NCBI Taxonomy" id="2949643"/>
    <lineage>
        <taxon>Bacteria</taxon>
        <taxon>Bacillati</taxon>
        <taxon>Actinomycetota</taxon>
        <taxon>Actinomycetes</taxon>
        <taxon>Micrococcales</taxon>
        <taxon>Micrococcaceae</taxon>
        <taxon>Rothia</taxon>
    </lineage>
</organism>
<reference evidence="3" key="1">
    <citation type="submission" date="2022-06" db="EMBL/GenBank/DDBJ databases">
        <title>Rothia sp. isolated from sandalwood seedling.</title>
        <authorList>
            <person name="Tuikhar N."/>
            <person name="Kirdat K."/>
            <person name="Thorat V."/>
            <person name="Swetha P."/>
            <person name="Padma S."/>
            <person name="Sundararaj R."/>
            <person name="Yadav A."/>
        </authorList>
    </citation>
    <scope>NUCLEOTIDE SEQUENCE</scope>
    <source>
        <strain evidence="3">AR01</strain>
    </source>
</reference>
<dbReference type="EMBL" id="JANAFB010000006">
    <property type="protein sequence ID" value="MCP3425212.1"/>
    <property type="molecule type" value="Genomic_DNA"/>
</dbReference>
<dbReference type="Gene3D" id="3.40.309.10">
    <property type="entry name" value="Aldehyde Dehydrogenase, Chain A, domain 2"/>
    <property type="match status" value="1"/>
</dbReference>
<protein>
    <submittedName>
        <fullName evidence="3">Aldehyde dehydrogenase (NADP(+))</fullName>
    </submittedName>
</protein>
<dbReference type="InterPro" id="IPR016163">
    <property type="entry name" value="Ald_DH_C"/>
</dbReference>
<dbReference type="AlphaFoldDB" id="A0A9X2KGU8"/>
<dbReference type="InterPro" id="IPR050740">
    <property type="entry name" value="Aldehyde_DH_Superfamily"/>
</dbReference>
<evidence type="ECO:0000313" key="4">
    <source>
        <dbReference type="Proteomes" id="UP001139502"/>
    </source>
</evidence>
<dbReference type="Proteomes" id="UP001139502">
    <property type="component" value="Unassembled WGS sequence"/>
</dbReference>
<dbReference type="CDD" id="cd07129">
    <property type="entry name" value="ALDH_KGSADH"/>
    <property type="match status" value="1"/>
</dbReference>
<dbReference type="InterPro" id="IPR015590">
    <property type="entry name" value="Aldehyde_DH_dom"/>
</dbReference>
<evidence type="ECO:0000256" key="1">
    <source>
        <dbReference type="ARBA" id="ARBA00023002"/>
    </source>
</evidence>
<accession>A0A9X2KGU8</accession>
<dbReference type="Gene3D" id="3.40.605.10">
    <property type="entry name" value="Aldehyde Dehydrogenase, Chain A, domain 1"/>
    <property type="match status" value="1"/>
</dbReference>
<dbReference type="InterPro" id="IPR044151">
    <property type="entry name" value="ALDH_KGSADH"/>
</dbReference>
<name>A0A9X2KGU8_9MICC</name>